<keyword evidence="2" id="KW-1185">Reference proteome</keyword>
<dbReference type="Proteomes" id="UP001211065">
    <property type="component" value="Unassembled WGS sequence"/>
</dbReference>
<dbReference type="AlphaFoldDB" id="A0AAD5U1R7"/>
<reference evidence="1" key="1">
    <citation type="submission" date="2020-05" db="EMBL/GenBank/DDBJ databases">
        <title>Phylogenomic resolution of chytrid fungi.</title>
        <authorList>
            <person name="Stajich J.E."/>
            <person name="Amses K."/>
            <person name="Simmons R."/>
            <person name="Seto K."/>
            <person name="Myers J."/>
            <person name="Bonds A."/>
            <person name="Quandt C.A."/>
            <person name="Barry K."/>
            <person name="Liu P."/>
            <person name="Grigoriev I."/>
            <person name="Longcore J.E."/>
            <person name="James T.Y."/>
        </authorList>
    </citation>
    <scope>NUCLEOTIDE SEQUENCE</scope>
    <source>
        <strain evidence="1">JEL0476</strain>
    </source>
</reference>
<dbReference type="EMBL" id="JADGJW010000328">
    <property type="protein sequence ID" value="KAJ3219741.1"/>
    <property type="molecule type" value="Genomic_DNA"/>
</dbReference>
<gene>
    <name evidence="1" type="ORF">HK099_004581</name>
</gene>
<comment type="caution">
    <text evidence="1">The sequence shown here is derived from an EMBL/GenBank/DDBJ whole genome shotgun (WGS) entry which is preliminary data.</text>
</comment>
<proteinExistence type="predicted"/>
<evidence type="ECO:0000313" key="1">
    <source>
        <dbReference type="EMBL" id="KAJ3219741.1"/>
    </source>
</evidence>
<protein>
    <submittedName>
        <fullName evidence="1">Uncharacterized protein</fullName>
    </submittedName>
</protein>
<accession>A0AAD5U1R7</accession>
<sequence length="645" mass="72931">MFKENSSDSEDSESIDLFETLPSFRFKEETKIISLSEHNLNIQHEQSIIKEYIESYIAKCSEIANCQLHPSIVVGLRLIGQNWPYKYIIVGQSPYKSNILPAIATAYAYDTNRCYGFTPSLQVFSQFLAKSGNFDSQEICKRLTLSYCLLEHSICAINARPYVSKDICINTQLESKTSELLHNMIKLTPNSMFNQMLLIPTGDSAVMTVSNAVKSIHVQKRADLHLRVYSTSHPAGIARNSKIVTIMPNVKVSDICKRINKLARVELEGKQSLFTDSGYKMLSEEVQKLQVWHNYSTADLMFMGKYKRLKDFTKYLISLSITLPNMAYVKSKSKSNVSNSYDVNSYVNSILSKMWQIACDSEKALRQDRENMLLLIKKFTTQSDIDDASEILTRMSEVVRHHEKLLAQIRATNHVIFKPNSPHASNSGVVPPLLDTNIQEKRGNEKDKKKKLIIRKVASNNNNKEQTHRADENTPYVLDNTLSDNEPEVGTSQSINKIYNKQNKGKYHIFSNANVDFDVKDNDYNSPSISIALNTSSSTLVQRRARLAALARNMKSAQPTTDEDEIMKLSNSIRTVTVTPPIEKPQDTSINVDEVSASDTSFVKRRRLRTTSTSSITSNTSVSSRLSSINMGSKTKLKIKKYTNE</sequence>
<name>A0AAD5U1R7_9FUNG</name>
<evidence type="ECO:0000313" key="2">
    <source>
        <dbReference type="Proteomes" id="UP001211065"/>
    </source>
</evidence>
<organism evidence="1 2">
    <name type="scientific">Clydaea vesicula</name>
    <dbReference type="NCBI Taxonomy" id="447962"/>
    <lineage>
        <taxon>Eukaryota</taxon>
        <taxon>Fungi</taxon>
        <taxon>Fungi incertae sedis</taxon>
        <taxon>Chytridiomycota</taxon>
        <taxon>Chytridiomycota incertae sedis</taxon>
        <taxon>Chytridiomycetes</taxon>
        <taxon>Lobulomycetales</taxon>
        <taxon>Lobulomycetaceae</taxon>
        <taxon>Clydaea</taxon>
    </lineage>
</organism>